<proteinExistence type="predicted"/>
<gene>
    <name evidence="3" type="ORF">AW736_21295</name>
</gene>
<feature type="signal peptide" evidence="2">
    <location>
        <begin position="1"/>
        <end position="28"/>
    </location>
</feature>
<dbReference type="EMBL" id="LRRQ01000149">
    <property type="protein sequence ID" value="OAM88044.1"/>
    <property type="molecule type" value="Genomic_DNA"/>
</dbReference>
<keyword evidence="1" id="KW-0812">Transmembrane</keyword>
<organism evidence="3 4">
    <name type="scientific">Termitidicoccus mucosus</name>
    <dbReference type="NCBI Taxonomy" id="1184151"/>
    <lineage>
        <taxon>Bacteria</taxon>
        <taxon>Pseudomonadati</taxon>
        <taxon>Verrucomicrobiota</taxon>
        <taxon>Opitutia</taxon>
        <taxon>Opitutales</taxon>
        <taxon>Opitutaceae</taxon>
        <taxon>Termitidicoccus</taxon>
    </lineage>
</organism>
<keyword evidence="1" id="KW-0472">Membrane</keyword>
<dbReference type="Proteomes" id="UP000078486">
    <property type="component" value="Unassembled WGS sequence"/>
</dbReference>
<sequence length="75" mass="8131">MLKFIKSKFAKVAAVGAALFASAGAAMAQEAPEYMTELNGALTQVETTWTTVRGIVIAIGVFFLIWGIVKLVRRR</sequence>
<evidence type="ECO:0000313" key="3">
    <source>
        <dbReference type="EMBL" id="OAM88044.1"/>
    </source>
</evidence>
<protein>
    <submittedName>
        <fullName evidence="3">Uncharacterized protein</fullName>
    </submittedName>
</protein>
<dbReference type="STRING" id="1184151.AW736_21295"/>
<feature type="transmembrane region" description="Helical" evidence="1">
    <location>
        <begin position="52"/>
        <end position="72"/>
    </location>
</feature>
<evidence type="ECO:0000256" key="2">
    <source>
        <dbReference type="SAM" id="SignalP"/>
    </source>
</evidence>
<feature type="chain" id="PRO_5008088664" evidence="2">
    <location>
        <begin position="29"/>
        <end position="75"/>
    </location>
</feature>
<dbReference type="RefSeq" id="WP_068772297.1">
    <property type="nucleotide sequence ID" value="NZ_CP109796.1"/>
</dbReference>
<reference evidence="3 4" key="1">
    <citation type="submission" date="2016-01" db="EMBL/GenBank/DDBJ databases">
        <title>High potential of lignocellulose degradation of a new Verrucomicrobia species.</title>
        <authorList>
            <person name="Wang Y."/>
            <person name="Shi Y."/>
            <person name="Qiu Z."/>
            <person name="Liu S."/>
            <person name="Yang H."/>
        </authorList>
    </citation>
    <scope>NUCLEOTIDE SEQUENCE [LARGE SCALE GENOMIC DNA]</scope>
    <source>
        <strain evidence="3 4">TSB47</strain>
    </source>
</reference>
<keyword evidence="4" id="KW-1185">Reference proteome</keyword>
<evidence type="ECO:0000256" key="1">
    <source>
        <dbReference type="SAM" id="Phobius"/>
    </source>
</evidence>
<dbReference type="AlphaFoldDB" id="A0A178IDE5"/>
<accession>A0A178IDE5</accession>
<keyword evidence="2" id="KW-0732">Signal</keyword>
<comment type="caution">
    <text evidence="3">The sequence shown here is derived from an EMBL/GenBank/DDBJ whole genome shotgun (WGS) entry which is preliminary data.</text>
</comment>
<name>A0A178IDE5_9BACT</name>
<keyword evidence="1" id="KW-1133">Transmembrane helix</keyword>
<evidence type="ECO:0000313" key="4">
    <source>
        <dbReference type="Proteomes" id="UP000078486"/>
    </source>
</evidence>